<feature type="compositionally biased region" description="Polar residues" evidence="1">
    <location>
        <begin position="268"/>
        <end position="282"/>
    </location>
</feature>
<dbReference type="Gramene" id="GBG69100">
    <property type="protein sequence ID" value="GBG69100"/>
    <property type="gene ID" value="CBR_g3798"/>
</dbReference>
<dbReference type="OrthoDB" id="5982876at2759"/>
<keyword evidence="3" id="KW-1185">Reference proteome</keyword>
<protein>
    <submittedName>
        <fullName evidence="2">Uncharacterized protein</fullName>
    </submittedName>
</protein>
<organism evidence="2 3">
    <name type="scientific">Chara braunii</name>
    <name type="common">Braun's stonewort</name>
    <dbReference type="NCBI Taxonomy" id="69332"/>
    <lineage>
        <taxon>Eukaryota</taxon>
        <taxon>Viridiplantae</taxon>
        <taxon>Streptophyta</taxon>
        <taxon>Charophyceae</taxon>
        <taxon>Charales</taxon>
        <taxon>Characeae</taxon>
        <taxon>Chara</taxon>
    </lineage>
</organism>
<dbReference type="Proteomes" id="UP000265515">
    <property type="component" value="Unassembled WGS sequence"/>
</dbReference>
<evidence type="ECO:0000313" key="2">
    <source>
        <dbReference type="EMBL" id="GBG69100.1"/>
    </source>
</evidence>
<evidence type="ECO:0000313" key="3">
    <source>
        <dbReference type="Proteomes" id="UP000265515"/>
    </source>
</evidence>
<accession>A0A388KGA6</accession>
<dbReference type="PANTHER" id="PTHR31751">
    <property type="entry name" value="SI:CH211-108C17.2-RELATED-RELATED"/>
    <property type="match status" value="1"/>
</dbReference>
<proteinExistence type="predicted"/>
<dbReference type="AlphaFoldDB" id="A0A388KGA6"/>
<feature type="region of interest" description="Disordered" evidence="1">
    <location>
        <begin position="251"/>
        <end position="304"/>
    </location>
</feature>
<comment type="caution">
    <text evidence="2">The sequence shown here is derived from an EMBL/GenBank/DDBJ whole genome shotgun (WGS) entry which is preliminary data.</text>
</comment>
<gene>
    <name evidence="2" type="ORF">CBR_g3798</name>
</gene>
<reference evidence="2 3" key="1">
    <citation type="journal article" date="2018" name="Cell">
        <title>The Chara Genome: Secondary Complexity and Implications for Plant Terrestrialization.</title>
        <authorList>
            <person name="Nishiyama T."/>
            <person name="Sakayama H."/>
            <person name="Vries J.D."/>
            <person name="Buschmann H."/>
            <person name="Saint-Marcoux D."/>
            <person name="Ullrich K.K."/>
            <person name="Haas F.B."/>
            <person name="Vanderstraeten L."/>
            <person name="Becker D."/>
            <person name="Lang D."/>
            <person name="Vosolsobe S."/>
            <person name="Rombauts S."/>
            <person name="Wilhelmsson P.K.I."/>
            <person name="Janitza P."/>
            <person name="Kern R."/>
            <person name="Heyl A."/>
            <person name="Rumpler F."/>
            <person name="Villalobos L.I.A.C."/>
            <person name="Clay J.M."/>
            <person name="Skokan R."/>
            <person name="Toyoda A."/>
            <person name="Suzuki Y."/>
            <person name="Kagoshima H."/>
            <person name="Schijlen E."/>
            <person name="Tajeshwar N."/>
            <person name="Catarino B."/>
            <person name="Hetherington A.J."/>
            <person name="Saltykova A."/>
            <person name="Bonnot C."/>
            <person name="Breuninger H."/>
            <person name="Symeonidi A."/>
            <person name="Radhakrishnan G.V."/>
            <person name="Van Nieuwerburgh F."/>
            <person name="Deforce D."/>
            <person name="Chang C."/>
            <person name="Karol K.G."/>
            <person name="Hedrich R."/>
            <person name="Ulvskov P."/>
            <person name="Glockner G."/>
            <person name="Delwiche C.F."/>
            <person name="Petrasek J."/>
            <person name="Van de Peer Y."/>
            <person name="Friml J."/>
            <person name="Beilby M."/>
            <person name="Dolan L."/>
            <person name="Kohara Y."/>
            <person name="Sugano S."/>
            <person name="Fujiyama A."/>
            <person name="Delaux P.-M."/>
            <person name="Quint M."/>
            <person name="TheiBen G."/>
            <person name="Hagemann M."/>
            <person name="Harholt J."/>
            <person name="Dunand C."/>
            <person name="Zachgo S."/>
            <person name="Langdale J."/>
            <person name="Maumus F."/>
            <person name="Straeten D.V.D."/>
            <person name="Gould S.B."/>
            <person name="Rensing S.A."/>
        </authorList>
    </citation>
    <scope>NUCLEOTIDE SEQUENCE [LARGE SCALE GENOMIC DNA]</scope>
    <source>
        <strain evidence="2 3">S276</strain>
    </source>
</reference>
<dbReference type="EMBL" id="BFEA01000110">
    <property type="protein sequence ID" value="GBG69100.1"/>
    <property type="molecule type" value="Genomic_DNA"/>
</dbReference>
<name>A0A388KGA6_CHABU</name>
<dbReference type="PANTHER" id="PTHR31751:SF42">
    <property type="entry name" value="PROTEIN CBG10204"/>
    <property type="match status" value="1"/>
</dbReference>
<sequence length="902" mass="100702">MKVNSTKAETSTAIAALPSTSSFWRVIVRSATSFEMRKRAKSQGKKKKARITSVMQPVARVSLSAKTRKVRREEGRAVVTRSHECLSDIERGGSDCVQQSGGAESYTASSGLQISKSFMAGSTSNRRYVGHFRKAAAFLSLSRMSPDAFHGQCSVRTGHRWHSIFVQALDEDCSSERDGRLSKEVVRTPRCYVRCERQPWTHQRRVDCLLHWSLPAFGDTIAAAISVTLPSRVCGPDFQLGYAQCGSGADCPEGGDDASGSRAFGESQEGSQTSLPRSGHGSQRSERGRGRPSSAGRTAPLRTSPQTWADCEEGVSQFGPNLDRGSVEEVMGLWVGPKLPDVVLLEPVKLLQLLALFHLYCLFHGGACRVSVESILYPTQLCRLDLICDRRCKWAWHSALMTTNVYSSRLQEQLYHVTVTTGLKYTLLDNLCVALGLCSMHKPTFYKFMCTDVEVEEGCNSKVCRQGLRYCELAIDIVMRRGEPVTLMVDGRYDSARSAQHCTVTPIEYETRLVVGVHTLHQKTERKVSNALEVSAVVRLLRGLLERGLKIRCVVSDDCAALGPQLRAMNIECQKDCHHKIKNIRKHFRDMLKLKATKKVSNPHQCVSESQLMQFTKKELMEALTARFGPGTLTPKEKRLKKSEFVAVVMQKMYPYDSITNNQQLTVDPDDVMEFHAHEVEDAGRLPLFSREDDMYELILHVMGKQCSTDITLYYIEFLHTSAVETFQGIIIIYVKKWAHFEKSYSARVAIVVVRWNTHCLRNPIEYCARIPAGTSIRPIPGFNRHNEAADDSWVDRLAAFVFGSSGVSDWARRLLQNEERPYGGGPGSSPLPLSRNLFVGDRDLRVDVADDADSGSDHDVVGDNNIFIVDDEFEDIVIAGHDTGHASIWDSEGDNTELHSD</sequence>
<evidence type="ECO:0000256" key="1">
    <source>
        <dbReference type="SAM" id="MobiDB-lite"/>
    </source>
</evidence>